<sequence length="258" mass="29206">MEELQGGREGQIFLTEDKVYRPSGFWSESVHKLLFHLESKGFYNAPKFIGFDCDGKEILSIVSGDVYNYPLKGNIATYDALISASKLLRQYHDVTASFITSPSFEHSQWMLPSRSPYEVICHGDFAPYNVALDGVKTIGIFDFDTAHPAPRLWDIAYAIYCWAPFKTNQYDALGDLAAQSVRARLFCDGYGLSNKERGKLVETMIDRVQTLVDFMQSEANKGNAAFIENINNGHHLAYLSDIEYLKTNSQYITNSLYK</sequence>
<gene>
    <name evidence="2" type="ORF">BTO08_05825</name>
</gene>
<dbReference type="Gene3D" id="3.90.1200.10">
    <property type="match status" value="1"/>
</dbReference>
<dbReference type="RefSeq" id="WP_105060274.1">
    <property type="nucleotide sequence ID" value="NZ_MSCJ01000001.1"/>
</dbReference>
<dbReference type="AlphaFoldDB" id="A0A2S7VXZ7"/>
<comment type="caution">
    <text evidence="2">The sequence shown here is derived from an EMBL/GenBank/DDBJ whole genome shotgun (WGS) entry which is preliminary data.</text>
</comment>
<dbReference type="EMBL" id="MSCJ01000001">
    <property type="protein sequence ID" value="PQJ66980.1"/>
    <property type="molecule type" value="Genomic_DNA"/>
</dbReference>
<feature type="domain" description="Aminoglycoside phosphotransferase" evidence="1">
    <location>
        <begin position="109"/>
        <end position="176"/>
    </location>
</feature>
<dbReference type="Proteomes" id="UP000238730">
    <property type="component" value="Unassembled WGS sequence"/>
</dbReference>
<dbReference type="Pfam" id="PF01636">
    <property type="entry name" value="APH"/>
    <property type="match status" value="1"/>
</dbReference>
<dbReference type="OrthoDB" id="236897at2"/>
<evidence type="ECO:0000259" key="1">
    <source>
        <dbReference type="Pfam" id="PF01636"/>
    </source>
</evidence>
<organism evidence="2 3">
    <name type="scientific">Photobacterium angustum</name>
    <dbReference type="NCBI Taxonomy" id="661"/>
    <lineage>
        <taxon>Bacteria</taxon>
        <taxon>Pseudomonadati</taxon>
        <taxon>Pseudomonadota</taxon>
        <taxon>Gammaproteobacteria</taxon>
        <taxon>Vibrionales</taxon>
        <taxon>Vibrionaceae</taxon>
        <taxon>Photobacterium</taxon>
    </lineage>
</organism>
<protein>
    <submittedName>
        <fullName evidence="2">Phosphotransferase</fullName>
    </submittedName>
</protein>
<accession>A0A2S7VXZ7</accession>
<name>A0A2S7VXZ7_PHOAN</name>
<keyword evidence="2" id="KW-0808">Transferase</keyword>
<dbReference type="GO" id="GO:0016740">
    <property type="term" value="F:transferase activity"/>
    <property type="evidence" value="ECO:0007669"/>
    <property type="project" value="UniProtKB-KW"/>
</dbReference>
<dbReference type="SUPFAM" id="SSF56112">
    <property type="entry name" value="Protein kinase-like (PK-like)"/>
    <property type="match status" value="1"/>
</dbReference>
<dbReference type="InterPro" id="IPR002575">
    <property type="entry name" value="Aminoglycoside_PTrfase"/>
</dbReference>
<dbReference type="InterPro" id="IPR011009">
    <property type="entry name" value="Kinase-like_dom_sf"/>
</dbReference>
<proteinExistence type="predicted"/>
<evidence type="ECO:0000313" key="3">
    <source>
        <dbReference type="Proteomes" id="UP000238730"/>
    </source>
</evidence>
<reference evidence="2 3" key="1">
    <citation type="submission" date="2016-12" db="EMBL/GenBank/DDBJ databases">
        <title>Diversity of luminous bacteria.</title>
        <authorList>
            <person name="Yoshizawa S."/>
            <person name="Kogure K."/>
        </authorList>
    </citation>
    <scope>NUCLEOTIDE SEQUENCE [LARGE SCALE GENOMIC DNA]</scope>
    <source>
        <strain evidence="2 3">LC1-200</strain>
    </source>
</reference>
<evidence type="ECO:0000313" key="2">
    <source>
        <dbReference type="EMBL" id="PQJ66980.1"/>
    </source>
</evidence>